<dbReference type="InterPro" id="IPR023213">
    <property type="entry name" value="CAT-like_dom_sf"/>
</dbReference>
<evidence type="ECO:0000313" key="2">
    <source>
        <dbReference type="EMBL" id="MEZ3183284.1"/>
    </source>
</evidence>
<evidence type="ECO:0000259" key="1">
    <source>
        <dbReference type="Pfam" id="PF00668"/>
    </source>
</evidence>
<dbReference type="Proteomes" id="UP001567537">
    <property type="component" value="Unassembled WGS sequence"/>
</dbReference>
<evidence type="ECO:0000313" key="3">
    <source>
        <dbReference type="Proteomes" id="UP001567537"/>
    </source>
</evidence>
<dbReference type="Gene3D" id="3.30.559.10">
    <property type="entry name" value="Chloramphenicol acetyltransferase-like domain"/>
    <property type="match status" value="1"/>
</dbReference>
<dbReference type="Gene3D" id="3.30.559.30">
    <property type="entry name" value="Nonribosomal peptide synthetase, condensation domain"/>
    <property type="match status" value="1"/>
</dbReference>
<dbReference type="InterPro" id="IPR001242">
    <property type="entry name" value="Condensation_dom"/>
</dbReference>
<gene>
    <name evidence="2" type="ORF">KYY02_32915</name>
</gene>
<protein>
    <recommendedName>
        <fullName evidence="1">Condensation domain-containing protein</fullName>
    </recommendedName>
</protein>
<dbReference type="PANTHER" id="PTHR45398">
    <property type="match status" value="1"/>
</dbReference>
<organism evidence="2 3">
    <name type="scientific">Streptomyces pimonensis</name>
    <dbReference type="NCBI Taxonomy" id="2860288"/>
    <lineage>
        <taxon>Bacteria</taxon>
        <taxon>Bacillati</taxon>
        <taxon>Actinomycetota</taxon>
        <taxon>Actinomycetes</taxon>
        <taxon>Kitasatosporales</taxon>
        <taxon>Streptomycetaceae</taxon>
        <taxon>Streptomyces</taxon>
    </lineage>
</organism>
<reference evidence="2 3" key="1">
    <citation type="journal article" date="2021" name="Res Sq">
        <title>Streptomyces Pimoensis sp. nov., Isolated From the Taklimakan Desert in Xinjiang, China.</title>
        <authorList>
            <person name="Zhang P."/>
            <person name="Luo X."/>
            <person name="Luo X."/>
            <person name="Liu Z."/>
            <person name="Xia Z."/>
            <person name="Wan C."/>
            <person name="zhang L."/>
        </authorList>
    </citation>
    <scope>NUCLEOTIDE SEQUENCE [LARGE SCALE GENOMIC DNA]</scope>
    <source>
        <strain evidence="2 3">TRM75549</strain>
    </source>
</reference>
<name>A0ABV4J8L4_9ACTN</name>
<comment type="caution">
    <text evidence="2">The sequence shown here is derived from an EMBL/GenBank/DDBJ whole genome shotgun (WGS) entry which is preliminary data.</text>
</comment>
<feature type="non-terminal residue" evidence="2">
    <location>
        <position position="229"/>
    </location>
</feature>
<feature type="domain" description="Condensation" evidence="1">
    <location>
        <begin position="44"/>
        <end position="228"/>
    </location>
</feature>
<accession>A0ABV4J8L4</accession>
<keyword evidence="3" id="KW-1185">Reference proteome</keyword>
<dbReference type="PANTHER" id="PTHR45398:SF1">
    <property type="entry name" value="ENZYME, PUTATIVE (JCVI)-RELATED"/>
    <property type="match status" value="1"/>
</dbReference>
<dbReference type="SUPFAM" id="SSF52777">
    <property type="entry name" value="CoA-dependent acyltransferases"/>
    <property type="match status" value="2"/>
</dbReference>
<dbReference type="RefSeq" id="WP_371244890.1">
    <property type="nucleotide sequence ID" value="NZ_JAHWZY010000135.1"/>
</dbReference>
<proteinExistence type="predicted"/>
<sequence>MRRVSSAGADVAAEARAAVARLAPESGVTVQVVWFDAGPDAPGRLLVVVHHLAVDGVSWRILLPDLRQAWESAAAGGPVRLDPVGTSFRRWAGLLGERAQDPALLEELPYWTETFANPEPPLGSRPLNPVQDTAGTARRLTVTLPGAYTAPLLSSVPAAFHGGVDDVLLGALALAVRQWRETRGVDAGGGVLVDLEGHGRDGDRAGAEVDLSRTVGWFTRVHPVRLDVT</sequence>
<dbReference type="EMBL" id="JAHWZY010000135">
    <property type="protein sequence ID" value="MEZ3183284.1"/>
    <property type="molecule type" value="Genomic_DNA"/>
</dbReference>
<dbReference type="Pfam" id="PF00668">
    <property type="entry name" value="Condensation"/>
    <property type="match status" value="1"/>
</dbReference>